<feature type="compositionally biased region" description="Basic and acidic residues" evidence="3">
    <location>
        <begin position="343"/>
        <end position="358"/>
    </location>
</feature>
<proteinExistence type="inferred from homology"/>
<dbReference type="PANTHER" id="PTHR47845">
    <property type="entry name" value="NUCLEAR SPECKLE SPLICING REGULATORY PROTEIN 1 HOMOLOG"/>
    <property type="match status" value="1"/>
</dbReference>
<feature type="region of interest" description="Disordered" evidence="3">
    <location>
        <begin position="279"/>
        <end position="363"/>
    </location>
</feature>
<dbReference type="InterPro" id="IPR018612">
    <property type="entry name" value="NSRP1_N"/>
</dbReference>
<dbReference type="Proteomes" id="UP000249056">
    <property type="component" value="Unassembled WGS sequence"/>
</dbReference>
<evidence type="ECO:0000259" key="4">
    <source>
        <dbReference type="Pfam" id="PF09745"/>
    </source>
</evidence>
<comment type="similarity">
    <text evidence="1">Belongs to the NSRP1 family.</text>
</comment>
<dbReference type="OrthoDB" id="446635at2759"/>
<protein>
    <recommendedName>
        <fullName evidence="4">Nuclear speckle splicing regulatory protein 1 N-terminal domain-containing protein</fullName>
    </recommendedName>
</protein>
<organism evidence="5 6">
    <name type="scientific">Monilinia fructigena</name>
    <dbReference type="NCBI Taxonomy" id="38457"/>
    <lineage>
        <taxon>Eukaryota</taxon>
        <taxon>Fungi</taxon>
        <taxon>Dikarya</taxon>
        <taxon>Ascomycota</taxon>
        <taxon>Pezizomycotina</taxon>
        <taxon>Leotiomycetes</taxon>
        <taxon>Helotiales</taxon>
        <taxon>Sclerotiniaceae</taxon>
        <taxon>Monilinia</taxon>
    </lineage>
</organism>
<evidence type="ECO:0000256" key="1">
    <source>
        <dbReference type="ARBA" id="ARBA00010126"/>
    </source>
</evidence>
<dbReference type="Pfam" id="PF09745">
    <property type="entry name" value="NSRP1_N"/>
    <property type="match status" value="1"/>
</dbReference>
<dbReference type="EMBL" id="QKRW01000039">
    <property type="protein sequence ID" value="RAL60597.1"/>
    <property type="molecule type" value="Genomic_DNA"/>
</dbReference>
<dbReference type="AlphaFoldDB" id="A0A395IJX3"/>
<evidence type="ECO:0000256" key="3">
    <source>
        <dbReference type="SAM" id="MobiDB-lite"/>
    </source>
</evidence>
<name>A0A395IJX3_9HELO</name>
<keyword evidence="6" id="KW-1185">Reference proteome</keyword>
<feature type="region of interest" description="Disordered" evidence="3">
    <location>
        <begin position="1"/>
        <end position="96"/>
    </location>
</feature>
<evidence type="ECO:0000313" key="5">
    <source>
        <dbReference type="EMBL" id="RAL60597.1"/>
    </source>
</evidence>
<dbReference type="GO" id="GO:0000381">
    <property type="term" value="P:regulation of alternative mRNA splicing, via spliceosome"/>
    <property type="evidence" value="ECO:0007669"/>
    <property type="project" value="InterPro"/>
</dbReference>
<sequence>MSGKGLSYGLNLTKKPHGAKQPPTKRKPIFGGDDDSDEDTRPGDVGIEEIGELGEIPSKQNVTKPIQKKGPQVSIGSKPKLNPLNKAPTSMYGDLSSSLTSKKHAETAAELDENIYDYDAVYDSLKPKKIVNEEEERKPKYMSNLIAAAAVRKRDSTIAEEKKLAREREAEGDEYADKEKFVTSAYKKQQEENRRLEEEERLKEEEEQRKNKGTGMTIKAAEDRIKQGPQDDTTPEEKTKTAADIAREINEKRAGTIAVNDEGQVVDKRELLKGGLNVIPKAKLKSNVNSSTSESTASDRGRGNAFVGAGGGKQAMRERQSRMMEAQLEQATKRALEEEEEERKEKWKEPPRKEGGRRSKEKRRMRNSFISFTSSISPHILVVTTALGTLLKASRLSSWPQIYMPYNLGRIQGKVAPGISAQAT</sequence>
<dbReference type="PANTHER" id="PTHR47845:SF1">
    <property type="entry name" value="NUCLEAR SPECKLE SPLICING REGULATORY PROTEIN 1 HOMOLOG"/>
    <property type="match status" value="1"/>
</dbReference>
<gene>
    <name evidence="5" type="ORF">DID88_009792</name>
</gene>
<dbReference type="InterPro" id="IPR053246">
    <property type="entry name" value="NS_splicing_regulatory_protein"/>
</dbReference>
<feature type="compositionally biased region" description="Basic residues" evidence="3">
    <location>
        <begin position="14"/>
        <end position="28"/>
    </location>
</feature>
<keyword evidence="2" id="KW-0175">Coiled coil</keyword>
<reference evidence="5 6" key="1">
    <citation type="submission" date="2018-06" db="EMBL/GenBank/DDBJ databases">
        <title>Genome Sequence of the Brown Rot Fungal Pathogen Monilinia fructigena.</title>
        <authorList>
            <person name="Landi L."/>
            <person name="De Miccolis Angelini R.M."/>
            <person name="Pollastro S."/>
            <person name="Abate D."/>
            <person name="Faretra F."/>
            <person name="Romanazzi G."/>
        </authorList>
    </citation>
    <scope>NUCLEOTIDE SEQUENCE [LARGE SCALE GENOMIC DNA]</scope>
    <source>
        <strain evidence="5 6">Mfrg269</strain>
    </source>
</reference>
<feature type="compositionally biased region" description="Basic and acidic residues" evidence="3">
    <location>
        <begin position="188"/>
        <end position="210"/>
    </location>
</feature>
<feature type="compositionally biased region" description="Polar residues" evidence="3">
    <location>
        <begin position="286"/>
        <end position="296"/>
    </location>
</feature>
<accession>A0A395IJX3</accession>
<evidence type="ECO:0000313" key="6">
    <source>
        <dbReference type="Proteomes" id="UP000249056"/>
    </source>
</evidence>
<comment type="caution">
    <text evidence="5">The sequence shown here is derived from an EMBL/GenBank/DDBJ whole genome shotgun (WGS) entry which is preliminary data.</text>
</comment>
<feature type="compositionally biased region" description="Basic and acidic residues" evidence="3">
    <location>
        <begin position="165"/>
        <end position="181"/>
    </location>
</feature>
<evidence type="ECO:0000256" key="2">
    <source>
        <dbReference type="ARBA" id="ARBA00023054"/>
    </source>
</evidence>
<feature type="region of interest" description="Disordered" evidence="3">
    <location>
        <begin position="165"/>
        <end position="241"/>
    </location>
</feature>
<feature type="domain" description="Nuclear speckle splicing regulatory protein 1 N-terminal" evidence="4">
    <location>
        <begin position="102"/>
        <end position="213"/>
    </location>
</feature>